<sequence length="349" mass="35254">MADTVWVLGSSGRTGRGIARALHARGVPLVLAGRSAARLAGLAAELDAEVREGPLEEILGALGRAAPGVVVNTVGPFTTTAPAVARACPPGTHYVDVANELSAFESLLALDAVVARERRTVVTGAGFGVVAGEGVVLDLVADRPAPERVRVAVLPSVAAEEGTVGAALAGTIVGQLPEGGRTVRDGRMVRSAPVGATEVLTTPDGDEVPTTAAPFGELLAAWRASGAREVVAASSLAPSGLVVRLVTPVAGVLLRVPGATTLATSALARVPMRAAERPRPHSWAHARATWADGSTDERWLRLGDAMDVTVAAAAGTTMRLLGSTGRPGAFLPGALFGTGLALEAGGVWA</sequence>
<evidence type="ECO:0000313" key="3">
    <source>
        <dbReference type="Proteomes" id="UP001595947"/>
    </source>
</evidence>
<dbReference type="SUPFAM" id="SSF51735">
    <property type="entry name" value="NAD(P)-binding Rossmann-fold domains"/>
    <property type="match status" value="1"/>
</dbReference>
<name>A0ABV9YPE2_9PSEU</name>
<keyword evidence="3" id="KW-1185">Reference proteome</keyword>
<dbReference type="RefSeq" id="WP_378038125.1">
    <property type="nucleotide sequence ID" value="NZ_JBHSIV010000026.1"/>
</dbReference>
<dbReference type="Proteomes" id="UP001595947">
    <property type="component" value="Unassembled WGS sequence"/>
</dbReference>
<evidence type="ECO:0000313" key="2">
    <source>
        <dbReference type="EMBL" id="MFC5064785.1"/>
    </source>
</evidence>
<accession>A0ABV9YPE2</accession>
<reference evidence="3" key="1">
    <citation type="journal article" date="2019" name="Int. J. Syst. Evol. Microbiol.">
        <title>The Global Catalogue of Microorganisms (GCM) 10K type strain sequencing project: providing services to taxonomists for standard genome sequencing and annotation.</title>
        <authorList>
            <consortium name="The Broad Institute Genomics Platform"/>
            <consortium name="The Broad Institute Genome Sequencing Center for Infectious Disease"/>
            <person name="Wu L."/>
            <person name="Ma J."/>
        </authorList>
    </citation>
    <scope>NUCLEOTIDE SEQUENCE [LARGE SCALE GENOMIC DNA]</scope>
    <source>
        <strain evidence="3">CGMCC 4.7093</strain>
    </source>
</reference>
<proteinExistence type="predicted"/>
<dbReference type="InterPro" id="IPR036291">
    <property type="entry name" value="NAD(P)-bd_dom_sf"/>
</dbReference>
<dbReference type="PANTHER" id="PTHR43781:SF1">
    <property type="entry name" value="SACCHAROPINE DEHYDROGENASE"/>
    <property type="match status" value="1"/>
</dbReference>
<feature type="domain" description="Saccharopine dehydrogenase NADP binding" evidence="1">
    <location>
        <begin position="5"/>
        <end position="100"/>
    </location>
</feature>
<organism evidence="2 3">
    <name type="scientific">Actinomycetospora atypica</name>
    <dbReference type="NCBI Taxonomy" id="1290095"/>
    <lineage>
        <taxon>Bacteria</taxon>
        <taxon>Bacillati</taxon>
        <taxon>Actinomycetota</taxon>
        <taxon>Actinomycetes</taxon>
        <taxon>Pseudonocardiales</taxon>
        <taxon>Pseudonocardiaceae</taxon>
        <taxon>Actinomycetospora</taxon>
    </lineage>
</organism>
<dbReference type="Gene3D" id="3.40.50.720">
    <property type="entry name" value="NAD(P)-binding Rossmann-like Domain"/>
    <property type="match status" value="1"/>
</dbReference>
<dbReference type="PANTHER" id="PTHR43781">
    <property type="entry name" value="SACCHAROPINE DEHYDROGENASE"/>
    <property type="match status" value="1"/>
</dbReference>
<protein>
    <submittedName>
        <fullName evidence="2">Saccharopine dehydrogenase NADP-binding domain-containing protein</fullName>
    </submittedName>
</protein>
<evidence type="ECO:0000259" key="1">
    <source>
        <dbReference type="Pfam" id="PF03435"/>
    </source>
</evidence>
<dbReference type="EMBL" id="JBHSIV010000026">
    <property type="protein sequence ID" value="MFC5064785.1"/>
    <property type="molecule type" value="Genomic_DNA"/>
</dbReference>
<comment type="caution">
    <text evidence="2">The sequence shown here is derived from an EMBL/GenBank/DDBJ whole genome shotgun (WGS) entry which is preliminary data.</text>
</comment>
<dbReference type="InterPro" id="IPR005097">
    <property type="entry name" value="Sacchrp_dh_NADP-bd"/>
</dbReference>
<dbReference type="Pfam" id="PF03435">
    <property type="entry name" value="Sacchrp_dh_NADP"/>
    <property type="match status" value="1"/>
</dbReference>
<gene>
    <name evidence="2" type="ORF">ACFPBZ_21355</name>
</gene>